<dbReference type="Gene3D" id="2.10.260.10">
    <property type="match status" value="1"/>
</dbReference>
<dbReference type="EMBL" id="MFBW01000031">
    <property type="protein sequence ID" value="OGE07784.1"/>
    <property type="molecule type" value="Genomic_DNA"/>
</dbReference>
<comment type="caution">
    <text evidence="3">The sequence shown here is derived from an EMBL/GenBank/DDBJ whole genome shotgun (WGS) entry which is preliminary data.</text>
</comment>
<dbReference type="Pfam" id="PF04014">
    <property type="entry name" value="MazE_antitoxin"/>
    <property type="match status" value="1"/>
</dbReference>
<name>A0A1F5HUC0_9BACT</name>
<evidence type="ECO:0000313" key="4">
    <source>
        <dbReference type="Proteomes" id="UP000178845"/>
    </source>
</evidence>
<reference evidence="3 4" key="1">
    <citation type="journal article" date="2016" name="Nat. Commun.">
        <title>Thousands of microbial genomes shed light on interconnected biogeochemical processes in an aquifer system.</title>
        <authorList>
            <person name="Anantharaman K."/>
            <person name="Brown C.T."/>
            <person name="Hug L.A."/>
            <person name="Sharon I."/>
            <person name="Castelle C.J."/>
            <person name="Probst A.J."/>
            <person name="Thomas B.C."/>
            <person name="Singh A."/>
            <person name="Wilkins M.J."/>
            <person name="Karaoz U."/>
            <person name="Brodie E.L."/>
            <person name="Williams K.H."/>
            <person name="Hubbard S.S."/>
            <person name="Banfield J.F."/>
        </authorList>
    </citation>
    <scope>NUCLEOTIDE SEQUENCE [LARGE SCALE GENOMIC DNA]</scope>
</reference>
<dbReference type="AlphaFoldDB" id="A0A1F5HUC0"/>
<dbReference type="Proteomes" id="UP000178845">
    <property type="component" value="Unassembled WGS sequence"/>
</dbReference>
<accession>A0A1F5HUC0</accession>
<protein>
    <recommendedName>
        <fullName evidence="2">SpoVT-AbrB domain-containing protein</fullName>
    </recommendedName>
</protein>
<evidence type="ECO:0000259" key="2">
    <source>
        <dbReference type="PROSITE" id="PS51740"/>
    </source>
</evidence>
<dbReference type="GO" id="GO:0003677">
    <property type="term" value="F:DNA binding"/>
    <property type="evidence" value="ECO:0007669"/>
    <property type="project" value="UniProtKB-UniRule"/>
</dbReference>
<sequence length="83" mass="9335">MTNIVSITSQGQISIPAKMRRQLGLDKTKKALISVHNDKILVEPVHDFIEMGGTLKINLKVSSRQIRQAFEDYLANEAVKKTK</sequence>
<dbReference type="NCBIfam" id="TIGR01439">
    <property type="entry name" value="lp_hng_hel_AbrB"/>
    <property type="match status" value="1"/>
</dbReference>
<dbReference type="SUPFAM" id="SSF89447">
    <property type="entry name" value="AbrB/MazE/MraZ-like"/>
    <property type="match status" value="1"/>
</dbReference>
<dbReference type="InterPro" id="IPR037914">
    <property type="entry name" value="SpoVT-AbrB_sf"/>
</dbReference>
<dbReference type="PROSITE" id="PS51740">
    <property type="entry name" value="SPOVT_ABRB"/>
    <property type="match status" value="1"/>
</dbReference>
<feature type="domain" description="SpoVT-AbrB" evidence="2">
    <location>
        <begin position="2"/>
        <end position="47"/>
    </location>
</feature>
<evidence type="ECO:0000256" key="1">
    <source>
        <dbReference type="PROSITE-ProRule" id="PRU01076"/>
    </source>
</evidence>
<proteinExistence type="predicted"/>
<evidence type="ECO:0000313" key="3">
    <source>
        <dbReference type="EMBL" id="OGE07784.1"/>
    </source>
</evidence>
<keyword evidence="1" id="KW-0238">DNA-binding</keyword>
<dbReference type="InterPro" id="IPR007159">
    <property type="entry name" value="SpoVT-AbrB_dom"/>
</dbReference>
<gene>
    <name evidence="3" type="ORF">A3I53_02185</name>
</gene>
<organism evidence="3 4">
    <name type="scientific">Candidatus Curtissbacteria bacterium RIFCSPLOWO2_02_FULL_40_13b</name>
    <dbReference type="NCBI Taxonomy" id="1797733"/>
    <lineage>
        <taxon>Bacteria</taxon>
        <taxon>Candidatus Curtissiibacteriota</taxon>
    </lineage>
</organism>
<dbReference type="SMART" id="SM00966">
    <property type="entry name" value="SpoVT_AbrB"/>
    <property type="match status" value="1"/>
</dbReference>